<dbReference type="RefSeq" id="WP_005157425.1">
    <property type="nucleotide sequence ID" value="NZ_ANMG01000032.1"/>
</dbReference>
<evidence type="ECO:0000313" key="2">
    <source>
        <dbReference type="EMBL" id="EMD26513.1"/>
    </source>
</evidence>
<comment type="caution">
    <text evidence="2">The sequence shown here is derived from an EMBL/GenBank/DDBJ whole genome shotgun (WGS) entry which is preliminary data.</text>
</comment>
<dbReference type="SUPFAM" id="SSF160631">
    <property type="entry name" value="SMI1/KNR4-like"/>
    <property type="match status" value="1"/>
</dbReference>
<dbReference type="SMART" id="SM00860">
    <property type="entry name" value="SMI1_KNR4"/>
    <property type="match status" value="1"/>
</dbReference>
<dbReference type="Pfam" id="PF09346">
    <property type="entry name" value="SMI1_KNR4"/>
    <property type="match status" value="1"/>
</dbReference>
<feature type="domain" description="Knr4/Smi1-like" evidence="1">
    <location>
        <begin position="30"/>
        <end position="171"/>
    </location>
</feature>
<organism evidence="2 4">
    <name type="scientific">Amycolatopsis azurea DSM 43854</name>
    <dbReference type="NCBI Taxonomy" id="1238180"/>
    <lineage>
        <taxon>Bacteria</taxon>
        <taxon>Bacillati</taxon>
        <taxon>Actinomycetota</taxon>
        <taxon>Actinomycetes</taxon>
        <taxon>Pseudonocardiales</taxon>
        <taxon>Pseudonocardiaceae</taxon>
        <taxon>Amycolatopsis</taxon>
    </lineage>
</organism>
<gene>
    <name evidence="3" type="ORF">B0293_14880</name>
    <name evidence="2" type="ORF">C791_3357</name>
</gene>
<protein>
    <submittedName>
        <fullName evidence="3">SMI1/KNR4 family protein</fullName>
    </submittedName>
</protein>
<sequence length="203" mass="22285">MTASVNQLWQRIVNLLRTHAPATAHLIRPPGPLEKVHELERSVGLPLPADLVEWWTLTDGIAEHERRAGTLVPNRFVPLSATRARQEYERLSAASATDPTCCGPNQTHQNRAGDDGGPFCSAMVPFASDGTGSLLCVDLRDGEDHGILMDMGPGDGFDTTHWGSVTELLTEIAERLEASAHGAEIPYREKHPRFDAEGIVYWQ</sequence>
<reference evidence="2 4" key="1">
    <citation type="submission" date="2012-10" db="EMBL/GenBank/DDBJ databases">
        <title>Genome assembly of Amycolatopsis azurea DSM 43854.</title>
        <authorList>
            <person name="Khatri I."/>
            <person name="Kaur I."/>
            <person name="Subramanian S."/>
            <person name="Mayilraj S."/>
        </authorList>
    </citation>
    <scope>NUCLEOTIDE SEQUENCE [LARGE SCALE GENOMIC DNA]</scope>
    <source>
        <strain evidence="2 4">DSM 43854</strain>
    </source>
</reference>
<dbReference type="PATRIC" id="fig|1238180.3.peg.3688"/>
<name>M2PPN0_9PSEU</name>
<dbReference type="EMBL" id="ANMG01000032">
    <property type="protein sequence ID" value="EMD26513.1"/>
    <property type="molecule type" value="Genomic_DNA"/>
</dbReference>
<keyword evidence="5" id="KW-1185">Reference proteome</keyword>
<accession>M2PPN0</accession>
<dbReference type="InterPro" id="IPR018958">
    <property type="entry name" value="Knr4/Smi1-like_dom"/>
</dbReference>
<evidence type="ECO:0000259" key="1">
    <source>
        <dbReference type="SMART" id="SM00860"/>
    </source>
</evidence>
<dbReference type="Proteomes" id="UP000188551">
    <property type="component" value="Unassembled WGS sequence"/>
</dbReference>
<evidence type="ECO:0000313" key="4">
    <source>
        <dbReference type="Proteomes" id="UP000014137"/>
    </source>
</evidence>
<reference evidence="3 5" key="2">
    <citation type="submission" date="2017-02" db="EMBL/GenBank/DDBJ databases">
        <title>Amycolatopsis azurea DSM 43854 draft genome.</title>
        <authorList>
            <person name="Mayilraj S."/>
        </authorList>
    </citation>
    <scope>NUCLEOTIDE SEQUENCE [LARGE SCALE GENOMIC DNA]</scope>
    <source>
        <strain evidence="3 5">DSM 43854</strain>
    </source>
</reference>
<proteinExistence type="predicted"/>
<dbReference type="OrthoDB" id="3287229at2"/>
<dbReference type="EMBL" id="MUXN01000011">
    <property type="protein sequence ID" value="OOC05645.1"/>
    <property type="molecule type" value="Genomic_DNA"/>
</dbReference>
<dbReference type="InterPro" id="IPR037883">
    <property type="entry name" value="Knr4/Smi1-like_sf"/>
</dbReference>
<dbReference type="Proteomes" id="UP000014137">
    <property type="component" value="Unassembled WGS sequence"/>
</dbReference>
<dbReference type="AlphaFoldDB" id="M2PPN0"/>
<evidence type="ECO:0000313" key="3">
    <source>
        <dbReference type="EMBL" id="OOC05645.1"/>
    </source>
</evidence>
<evidence type="ECO:0000313" key="5">
    <source>
        <dbReference type="Proteomes" id="UP000188551"/>
    </source>
</evidence>